<organism evidence="9 10">
    <name type="scientific">Thalassoglobus polymorphus</name>
    <dbReference type="NCBI Taxonomy" id="2527994"/>
    <lineage>
        <taxon>Bacteria</taxon>
        <taxon>Pseudomonadati</taxon>
        <taxon>Planctomycetota</taxon>
        <taxon>Planctomycetia</taxon>
        <taxon>Planctomycetales</taxon>
        <taxon>Planctomycetaceae</taxon>
        <taxon>Thalassoglobus</taxon>
    </lineage>
</organism>
<dbReference type="EC" id="3.4.11.-" evidence="9"/>
<keyword evidence="2 9" id="KW-0031">Aminopeptidase</keyword>
<evidence type="ECO:0000256" key="7">
    <source>
        <dbReference type="PIRSR" id="PIRSR001123-1"/>
    </source>
</evidence>
<evidence type="ECO:0000313" key="9">
    <source>
        <dbReference type="EMBL" id="QDT33895.1"/>
    </source>
</evidence>
<dbReference type="PIRSF" id="PIRSF001123">
    <property type="entry name" value="PepA_GA"/>
    <property type="match status" value="1"/>
</dbReference>
<comment type="cofactor">
    <cofactor evidence="8">
        <name>a divalent metal cation</name>
        <dbReference type="ChEBI" id="CHEBI:60240"/>
    </cofactor>
    <text evidence="8">Binds 2 divalent metal cations per subunit.</text>
</comment>
<feature type="binding site" evidence="8">
    <location>
        <position position="182"/>
    </location>
    <ligand>
        <name>Zn(2+)</name>
        <dbReference type="ChEBI" id="CHEBI:29105"/>
        <label>2</label>
    </ligand>
</feature>
<dbReference type="Gene3D" id="3.40.630.10">
    <property type="entry name" value="Zn peptidases"/>
    <property type="match status" value="1"/>
</dbReference>
<gene>
    <name evidence="9" type="primary">ysdC</name>
    <name evidence="9" type="ORF">Mal48_31510</name>
</gene>
<dbReference type="InterPro" id="IPR008007">
    <property type="entry name" value="Peptidase_M42"/>
</dbReference>
<dbReference type="RefSeq" id="WP_145200937.1">
    <property type="nucleotide sequence ID" value="NZ_CP036267.1"/>
</dbReference>
<feature type="binding site" evidence="8">
    <location>
        <position position="235"/>
    </location>
    <ligand>
        <name>Zn(2+)</name>
        <dbReference type="ChEBI" id="CHEBI:29105"/>
        <label>1</label>
    </ligand>
</feature>
<evidence type="ECO:0000256" key="2">
    <source>
        <dbReference type="ARBA" id="ARBA00022438"/>
    </source>
</evidence>
<dbReference type="OrthoDB" id="9772053at2"/>
<keyword evidence="3" id="KW-0645">Protease</keyword>
<feature type="binding site" evidence="8">
    <location>
        <position position="323"/>
    </location>
    <ligand>
        <name>Zn(2+)</name>
        <dbReference type="ChEBI" id="CHEBI:29105"/>
        <label>2</label>
    </ligand>
</feature>
<dbReference type="PANTHER" id="PTHR32481:SF7">
    <property type="entry name" value="AMINOPEPTIDASE YHFE-RELATED"/>
    <property type="match status" value="1"/>
</dbReference>
<dbReference type="PANTHER" id="PTHR32481">
    <property type="entry name" value="AMINOPEPTIDASE"/>
    <property type="match status" value="1"/>
</dbReference>
<dbReference type="InterPro" id="IPR023367">
    <property type="entry name" value="Peptidase_M42_dom2"/>
</dbReference>
<evidence type="ECO:0000256" key="4">
    <source>
        <dbReference type="ARBA" id="ARBA00022723"/>
    </source>
</evidence>
<keyword evidence="5 9" id="KW-0378">Hydrolase</keyword>
<reference evidence="9 10" key="1">
    <citation type="submission" date="2019-02" db="EMBL/GenBank/DDBJ databases">
        <title>Deep-cultivation of Planctomycetes and their phenomic and genomic characterization uncovers novel biology.</title>
        <authorList>
            <person name="Wiegand S."/>
            <person name="Jogler M."/>
            <person name="Boedeker C."/>
            <person name="Pinto D."/>
            <person name="Vollmers J."/>
            <person name="Rivas-Marin E."/>
            <person name="Kohn T."/>
            <person name="Peeters S.H."/>
            <person name="Heuer A."/>
            <person name="Rast P."/>
            <person name="Oberbeckmann S."/>
            <person name="Bunk B."/>
            <person name="Jeske O."/>
            <person name="Meyerdierks A."/>
            <person name="Storesund J.E."/>
            <person name="Kallscheuer N."/>
            <person name="Luecker S."/>
            <person name="Lage O.M."/>
            <person name="Pohl T."/>
            <person name="Merkel B.J."/>
            <person name="Hornburger P."/>
            <person name="Mueller R.-W."/>
            <person name="Bruemmer F."/>
            <person name="Labrenz M."/>
            <person name="Spormann A.M."/>
            <person name="Op den Camp H."/>
            <person name="Overmann J."/>
            <person name="Amann R."/>
            <person name="Jetten M.S.M."/>
            <person name="Mascher T."/>
            <person name="Medema M.H."/>
            <person name="Devos D.P."/>
            <person name="Kaster A.-K."/>
            <person name="Ovreas L."/>
            <person name="Rohde M."/>
            <person name="Galperin M.Y."/>
            <person name="Jogler C."/>
        </authorList>
    </citation>
    <scope>NUCLEOTIDE SEQUENCE [LARGE SCALE GENOMIC DNA]</scope>
    <source>
        <strain evidence="9 10">Mal48</strain>
    </source>
</reference>
<evidence type="ECO:0000256" key="3">
    <source>
        <dbReference type="ARBA" id="ARBA00022670"/>
    </source>
</evidence>
<protein>
    <submittedName>
        <fullName evidence="9">Aminopeptidase YsdC</fullName>
        <ecNumber evidence="9">3.4.11.-</ecNumber>
    </submittedName>
</protein>
<dbReference type="GO" id="GO:0006508">
    <property type="term" value="P:proteolysis"/>
    <property type="evidence" value="ECO:0007669"/>
    <property type="project" value="UniProtKB-KW"/>
</dbReference>
<evidence type="ECO:0000256" key="5">
    <source>
        <dbReference type="ARBA" id="ARBA00022801"/>
    </source>
</evidence>
<dbReference type="GO" id="GO:0046872">
    <property type="term" value="F:metal ion binding"/>
    <property type="evidence" value="ECO:0007669"/>
    <property type="project" value="UniProtKB-UniRule"/>
</dbReference>
<feature type="binding site" evidence="8">
    <location>
        <position position="213"/>
    </location>
    <ligand>
        <name>Zn(2+)</name>
        <dbReference type="ChEBI" id="CHEBI:29105"/>
        <label>2</label>
    </ligand>
</feature>
<comment type="similarity">
    <text evidence="1 6">Belongs to the peptidase M42 family.</text>
</comment>
<dbReference type="KEGG" id="tpol:Mal48_31510"/>
<feature type="active site" description="Proton acceptor" evidence="7">
    <location>
        <position position="212"/>
    </location>
</feature>
<dbReference type="GO" id="GO:0004177">
    <property type="term" value="F:aminopeptidase activity"/>
    <property type="evidence" value="ECO:0007669"/>
    <property type="project" value="UniProtKB-UniRule"/>
</dbReference>
<sequence>MELLETLTQTPSVPGREERIRKVIEDYVTEKGLFDEIRTDPMGSLICVRKSRPQDGKTIEKPLKVMLAAHMDQIGFLVSHVGDDGFLRVNPVGGFDRRNLFARRVKVCTSSEDLRGVMNPGGRPIHIASDDEKNKIPEINEFFIDLSLDPEVVKQKVKIGDMVVLEGPFSEVGDSVVSQCLDNRIGCWAVIRAIEKLKHHDCEIHAVWTVQEEVGLRGAIPASFEVAPDIGLSCDTTLCCKIPGVPEEQRVTVPGDGICLKIMDSSTIADLKLLEQIEAIAEKNNIPCQRGVLPRGGQDGAAIQRSRSGVRVAVFACPVKYIHTVTEMSHKTDLMAYPNLLAAYLEQL</sequence>
<dbReference type="SUPFAM" id="SSF53187">
    <property type="entry name" value="Zn-dependent exopeptidases"/>
    <property type="match status" value="1"/>
</dbReference>
<dbReference type="EMBL" id="CP036267">
    <property type="protein sequence ID" value="QDT33895.1"/>
    <property type="molecule type" value="Genomic_DNA"/>
</dbReference>
<dbReference type="Pfam" id="PF05343">
    <property type="entry name" value="Peptidase_M42"/>
    <property type="match status" value="1"/>
</dbReference>
<evidence type="ECO:0000256" key="1">
    <source>
        <dbReference type="ARBA" id="ARBA00006272"/>
    </source>
</evidence>
<dbReference type="Proteomes" id="UP000315724">
    <property type="component" value="Chromosome"/>
</dbReference>
<name>A0A517QQM4_9PLAN</name>
<dbReference type="SUPFAM" id="SSF101821">
    <property type="entry name" value="Aminopeptidase/glucanase lid domain"/>
    <property type="match status" value="1"/>
</dbReference>
<dbReference type="Gene3D" id="2.40.30.40">
    <property type="entry name" value="Peptidase M42, domain 2"/>
    <property type="match status" value="1"/>
</dbReference>
<accession>A0A517QQM4</accession>
<evidence type="ECO:0000256" key="6">
    <source>
        <dbReference type="PIRNR" id="PIRNR001123"/>
    </source>
</evidence>
<evidence type="ECO:0000256" key="8">
    <source>
        <dbReference type="PIRSR" id="PIRSR001123-2"/>
    </source>
</evidence>
<feature type="binding site" evidence="8">
    <location>
        <position position="70"/>
    </location>
    <ligand>
        <name>Zn(2+)</name>
        <dbReference type="ChEBI" id="CHEBI:29105"/>
        <label>1</label>
    </ligand>
</feature>
<dbReference type="InterPro" id="IPR051464">
    <property type="entry name" value="Peptidase_M42_aminopept"/>
</dbReference>
<keyword evidence="10" id="KW-1185">Reference proteome</keyword>
<dbReference type="AlphaFoldDB" id="A0A517QQM4"/>
<feature type="binding site" evidence="8">
    <location>
        <position position="182"/>
    </location>
    <ligand>
        <name>Zn(2+)</name>
        <dbReference type="ChEBI" id="CHEBI:29105"/>
        <label>1</label>
    </ligand>
</feature>
<keyword evidence="4 8" id="KW-0479">Metal-binding</keyword>
<proteinExistence type="inferred from homology"/>
<evidence type="ECO:0000313" key="10">
    <source>
        <dbReference type="Proteomes" id="UP000315724"/>
    </source>
</evidence>